<accession>B0TJ09</accession>
<feature type="domain" description="Glutamine amidotransferase" evidence="1">
    <location>
        <begin position="84"/>
        <end position="188"/>
    </location>
</feature>
<protein>
    <submittedName>
        <fullName evidence="2">GMP synthase-glutamine amidotransferase domain</fullName>
    </submittedName>
</protein>
<dbReference type="GO" id="GO:0005829">
    <property type="term" value="C:cytosol"/>
    <property type="evidence" value="ECO:0007669"/>
    <property type="project" value="TreeGrafter"/>
</dbReference>
<dbReference type="InterPro" id="IPR029062">
    <property type="entry name" value="Class_I_gatase-like"/>
</dbReference>
<dbReference type="PANTHER" id="PTHR42695:SF5">
    <property type="entry name" value="GLUTAMINE AMIDOTRANSFERASE YLR126C-RELATED"/>
    <property type="match status" value="1"/>
</dbReference>
<keyword evidence="3" id="KW-1185">Reference proteome</keyword>
<dbReference type="AlphaFoldDB" id="B0TJ09"/>
<name>B0TJ09_SHEHH</name>
<organism evidence="2 3">
    <name type="scientific">Shewanella halifaxensis (strain HAW-EB4)</name>
    <dbReference type="NCBI Taxonomy" id="458817"/>
    <lineage>
        <taxon>Bacteria</taxon>
        <taxon>Pseudomonadati</taxon>
        <taxon>Pseudomonadota</taxon>
        <taxon>Gammaproteobacteria</taxon>
        <taxon>Alteromonadales</taxon>
        <taxon>Shewanellaceae</taxon>
        <taxon>Shewanella</taxon>
    </lineage>
</organism>
<dbReference type="EMBL" id="CP000931">
    <property type="protein sequence ID" value="ABZ78412.1"/>
    <property type="molecule type" value="Genomic_DNA"/>
</dbReference>
<dbReference type="PANTHER" id="PTHR42695">
    <property type="entry name" value="GLUTAMINE AMIDOTRANSFERASE YLR126C-RELATED"/>
    <property type="match status" value="1"/>
</dbReference>
<dbReference type="Gene3D" id="3.40.50.880">
    <property type="match status" value="1"/>
</dbReference>
<dbReference type="HOGENOM" id="CLU_054974_0_2_6"/>
<dbReference type="InterPro" id="IPR017926">
    <property type="entry name" value="GATASE"/>
</dbReference>
<evidence type="ECO:0000313" key="2">
    <source>
        <dbReference type="EMBL" id="ABZ78412.1"/>
    </source>
</evidence>
<dbReference type="GO" id="GO:0016740">
    <property type="term" value="F:transferase activity"/>
    <property type="evidence" value="ECO:0007669"/>
    <property type="project" value="UniProtKB-KW"/>
</dbReference>
<dbReference type="PROSITE" id="PS51273">
    <property type="entry name" value="GATASE_TYPE_1"/>
    <property type="match status" value="1"/>
</dbReference>
<sequence length="240" mass="27067">MILGILQCDDVRPELQAKYGNYPQMFISLFESVGVTIQFKVYRVIDGQYPESIDRCDAYITTGSRFGVNDDADWIRRFEQFVVELYLANKRFIGICFGHQMMAKALGGQIKPSEKGWGIGVNKAQIVLPQAWMSADLNEISLVVSHQEQVVKLPEDAVILAGSEFCPFYMMQIKQHFLGIQGHPEFSKEYVRALMDARRDCIPAQQITAGIESLSMPVDAALVSRWLVNFLIQTRAGGHL</sequence>
<dbReference type="KEGG" id="shl:Shal_3872"/>
<evidence type="ECO:0000259" key="1">
    <source>
        <dbReference type="Pfam" id="PF00117"/>
    </source>
</evidence>
<proteinExistence type="predicted"/>
<evidence type="ECO:0000313" key="3">
    <source>
        <dbReference type="Proteomes" id="UP000001317"/>
    </source>
</evidence>
<dbReference type="eggNOG" id="COG0518">
    <property type="taxonomic scope" value="Bacteria"/>
</dbReference>
<dbReference type="Proteomes" id="UP000001317">
    <property type="component" value="Chromosome"/>
</dbReference>
<dbReference type="SUPFAM" id="SSF52317">
    <property type="entry name" value="Class I glutamine amidotransferase-like"/>
    <property type="match status" value="1"/>
</dbReference>
<dbReference type="RefSeq" id="WP_012278929.1">
    <property type="nucleotide sequence ID" value="NC_010334.1"/>
</dbReference>
<dbReference type="InterPro" id="IPR044992">
    <property type="entry name" value="ChyE-like"/>
</dbReference>
<gene>
    <name evidence="2" type="ordered locus">Shal_3872</name>
</gene>
<dbReference type="OrthoDB" id="9813383at2"/>
<dbReference type="Pfam" id="PF00117">
    <property type="entry name" value="GATase"/>
    <property type="match status" value="1"/>
</dbReference>
<reference evidence="2" key="1">
    <citation type="submission" date="2008-01" db="EMBL/GenBank/DDBJ databases">
        <title>Complete sequence of Shewanella halifaxensis HAW-EB4.</title>
        <authorList>
            <consortium name="US DOE Joint Genome Institute"/>
            <person name="Copeland A."/>
            <person name="Lucas S."/>
            <person name="Lapidus A."/>
            <person name="Glavina del Rio T."/>
            <person name="Dalin E."/>
            <person name="Tice H."/>
            <person name="Bruce D."/>
            <person name="Goodwin L."/>
            <person name="Pitluck S."/>
            <person name="Sims D."/>
            <person name="Brettin T."/>
            <person name="Detter J.C."/>
            <person name="Han C."/>
            <person name="Kuske C.R."/>
            <person name="Schmutz J."/>
            <person name="Larimer F."/>
            <person name="Land M."/>
            <person name="Hauser L."/>
            <person name="Kyrpides N."/>
            <person name="Kim E."/>
            <person name="Zhao J.-S."/>
            <person name="Richardson P."/>
        </authorList>
    </citation>
    <scope>NUCLEOTIDE SEQUENCE [LARGE SCALE GENOMIC DNA]</scope>
    <source>
        <strain evidence="2">HAW-EB4</strain>
    </source>
</reference>
<dbReference type="CDD" id="cd01741">
    <property type="entry name" value="GATase1_1"/>
    <property type="match status" value="1"/>
</dbReference>
<dbReference type="STRING" id="458817.Shal_3872"/>